<sequence length="76" mass="8322">MSYCRFYPIAFLLLLSACSESPESAIDDIADQSKDLVQSARDLADDASERVAEELDNAKDTASERVSKAVDELKGH</sequence>
<dbReference type="AlphaFoldDB" id="W5YUG0"/>
<name>W5YUG0_9GAMM</name>
<organism evidence="2 3">
    <name type="scientific">Marinobacter similis</name>
    <dbReference type="NCBI Taxonomy" id="1420916"/>
    <lineage>
        <taxon>Bacteria</taxon>
        <taxon>Pseudomonadati</taxon>
        <taxon>Pseudomonadota</taxon>
        <taxon>Gammaproteobacteria</taxon>
        <taxon>Pseudomonadales</taxon>
        <taxon>Marinobacteraceae</taxon>
        <taxon>Marinobacter</taxon>
    </lineage>
</organism>
<dbReference type="RefSeq" id="WP_041341130.1">
    <property type="nucleotide sequence ID" value="NZ_CP007151.1"/>
</dbReference>
<evidence type="ECO:0000313" key="3">
    <source>
        <dbReference type="Proteomes" id="UP000061489"/>
    </source>
</evidence>
<dbReference type="EMBL" id="CP007151">
    <property type="protein sequence ID" value="AHI30123.1"/>
    <property type="molecule type" value="Genomic_DNA"/>
</dbReference>
<evidence type="ECO:0000256" key="1">
    <source>
        <dbReference type="SAM" id="MobiDB-lite"/>
    </source>
</evidence>
<dbReference type="STRING" id="1420916.AU14_12540"/>
<dbReference type="PROSITE" id="PS51257">
    <property type="entry name" value="PROKAR_LIPOPROTEIN"/>
    <property type="match status" value="1"/>
</dbReference>
<accession>W5YUG0</accession>
<keyword evidence="3" id="KW-1185">Reference proteome</keyword>
<reference evidence="2 3" key="1">
    <citation type="journal article" date="2014" name="Genome Announc.">
        <title>Draft Genome Sequences of Marinobacter similis A3d10T and Marinobacter salarius R9SW1T.</title>
        <authorList>
            <person name="Ivanova E.P."/>
            <person name="Ng H.J."/>
            <person name="Webb H.K."/>
            <person name="Feng G."/>
            <person name="Oshima K."/>
            <person name="Hattori M."/>
            <person name="Ohkuma M."/>
            <person name="Sergeev A.F."/>
            <person name="Mikhailov V.V."/>
            <person name="Crawford R.J."/>
            <person name="Sawabe T."/>
        </authorList>
    </citation>
    <scope>NUCLEOTIDE SEQUENCE [LARGE SCALE GENOMIC DNA]</scope>
    <source>
        <strain evidence="2 3">A3d10</strain>
    </source>
</reference>
<evidence type="ECO:0000313" key="2">
    <source>
        <dbReference type="EMBL" id="AHI30123.1"/>
    </source>
</evidence>
<dbReference type="OrthoDB" id="9974660at2"/>
<dbReference type="HOGENOM" id="CLU_2650216_0_0_6"/>
<gene>
    <name evidence="2" type="ORF">AU14_12540</name>
</gene>
<dbReference type="Proteomes" id="UP000061489">
    <property type="component" value="Chromosome"/>
</dbReference>
<protein>
    <recommendedName>
        <fullName evidence="4">Lipoprotein</fullName>
    </recommendedName>
</protein>
<proteinExistence type="predicted"/>
<evidence type="ECO:0008006" key="4">
    <source>
        <dbReference type="Google" id="ProtNLM"/>
    </source>
</evidence>
<dbReference type="KEGG" id="msx:AU14_12540"/>
<feature type="region of interest" description="Disordered" evidence="1">
    <location>
        <begin position="50"/>
        <end position="76"/>
    </location>
</feature>